<sequence length="339" mass="37720">MKTTKKVIALALLASLSINALSFTSPRSSSVAYASAKLDFGIKTDKFENKILTFNLKQDEANKAAALSAIKEIRSEMWDKNVPYTYDLNSNAKNTKLRDYLRTRGINTKQEYINMTKWSTDLEKIAIQRMYEVSLTGLSHNRPDGSDCSTTVLPSGVKMYGEILANNSDPYTPSKAFNQWVHGKRKNFGGKSEYELLLESNGVYTDGNAHLHIILDPEYDHMGLCILNTSGMNYVGVEFGYPDKSGNKATGLVGEYTMYFGKAKAQKETSPKVNDKERLEAAKAKLREAIDNNKSEVASAKFLLENAPKTVAKVKDKLENLIKNAEAIIEKSEKALKSI</sequence>
<evidence type="ECO:0000313" key="5">
    <source>
        <dbReference type="Proteomes" id="UP000029579"/>
    </source>
</evidence>
<dbReference type="eggNOG" id="ENOG5031I36">
    <property type="taxonomic scope" value="Bacteria"/>
</dbReference>
<dbReference type="EMBL" id="JRMW01000028">
    <property type="protein sequence ID" value="KGF04567.1"/>
    <property type="molecule type" value="Genomic_DNA"/>
</dbReference>
<dbReference type="AlphaFoldDB" id="A0A095YD98"/>
<dbReference type="InterPro" id="IPR035940">
    <property type="entry name" value="CAP_sf"/>
</dbReference>
<feature type="chain" id="PRO_5039408432" description="SCP domain-containing protein" evidence="2">
    <location>
        <begin position="21"/>
        <end position="339"/>
    </location>
</feature>
<dbReference type="Pfam" id="PF00188">
    <property type="entry name" value="CAP"/>
    <property type="match status" value="1"/>
</dbReference>
<dbReference type="OrthoDB" id="1690034at2"/>
<protein>
    <recommendedName>
        <fullName evidence="3">SCP domain-containing protein</fullName>
    </recommendedName>
</protein>
<comment type="caution">
    <text evidence="4">The sequence shown here is derived from an EMBL/GenBank/DDBJ whole genome shotgun (WGS) entry which is preliminary data.</text>
</comment>
<reference evidence="4 5" key="1">
    <citation type="submission" date="2014-07" db="EMBL/GenBank/DDBJ databases">
        <authorList>
            <person name="McCorrison J."/>
            <person name="Sanka R."/>
            <person name="Torralba M."/>
            <person name="Gillis M."/>
            <person name="Haft D.H."/>
            <person name="Methe B."/>
            <person name="Sutton G."/>
            <person name="Nelson K.E."/>
        </authorList>
    </citation>
    <scope>NUCLEOTIDE SEQUENCE [LARGE SCALE GENOMIC DNA]</scope>
    <source>
        <strain evidence="4 5">S7-1-13</strain>
    </source>
</reference>
<dbReference type="Gene3D" id="3.40.33.10">
    <property type="entry name" value="CAP"/>
    <property type="match status" value="1"/>
</dbReference>
<dbReference type="Proteomes" id="UP000029579">
    <property type="component" value="Unassembled WGS sequence"/>
</dbReference>
<feature type="coiled-coil region" evidence="1">
    <location>
        <begin position="272"/>
        <end position="335"/>
    </location>
</feature>
<evidence type="ECO:0000256" key="2">
    <source>
        <dbReference type="SAM" id="SignalP"/>
    </source>
</evidence>
<evidence type="ECO:0000313" key="4">
    <source>
        <dbReference type="EMBL" id="KGF04567.1"/>
    </source>
</evidence>
<accession>A0A095YD98</accession>
<gene>
    <name evidence="4" type="ORF">HMPREF1630_03620</name>
</gene>
<evidence type="ECO:0000259" key="3">
    <source>
        <dbReference type="Pfam" id="PF00188"/>
    </source>
</evidence>
<name>A0A095YD98_9FIRM</name>
<dbReference type="InterPro" id="IPR014044">
    <property type="entry name" value="CAP_dom"/>
</dbReference>
<dbReference type="RefSeq" id="WP_037327092.1">
    <property type="nucleotide sequence ID" value="NZ_JRMW01000028.1"/>
</dbReference>
<keyword evidence="2" id="KW-0732">Signal</keyword>
<feature type="domain" description="SCP" evidence="3">
    <location>
        <begin position="114"/>
        <end position="231"/>
    </location>
</feature>
<evidence type="ECO:0000256" key="1">
    <source>
        <dbReference type="SAM" id="Coils"/>
    </source>
</evidence>
<feature type="signal peptide" evidence="2">
    <location>
        <begin position="1"/>
        <end position="20"/>
    </location>
</feature>
<proteinExistence type="predicted"/>
<organism evidence="4 5">
    <name type="scientific">Anaerococcus lactolyticus S7-1-13</name>
    <dbReference type="NCBI Taxonomy" id="1284686"/>
    <lineage>
        <taxon>Bacteria</taxon>
        <taxon>Bacillati</taxon>
        <taxon>Bacillota</taxon>
        <taxon>Tissierellia</taxon>
        <taxon>Tissierellales</taxon>
        <taxon>Peptoniphilaceae</taxon>
        <taxon>Anaerococcus</taxon>
    </lineage>
</organism>
<keyword evidence="1" id="KW-0175">Coiled coil</keyword>